<keyword evidence="2" id="KW-0813">Transport</keyword>
<feature type="domain" description="Cation efflux protein transmembrane" evidence="7">
    <location>
        <begin position="12"/>
        <end position="213"/>
    </location>
</feature>
<reference evidence="8 9" key="1">
    <citation type="submission" date="2015-08" db="EMBL/GenBank/DDBJ databases">
        <title>The complete genome sequence of Bacillus beveridgei MLTeJB.</title>
        <authorList>
            <person name="Hanson T.E."/>
            <person name="Mesa C."/>
            <person name="Basesman S.M."/>
            <person name="Oremland R.S."/>
        </authorList>
    </citation>
    <scope>NUCLEOTIDE SEQUENCE [LARGE SCALE GENOMIC DNA]</scope>
    <source>
        <strain evidence="8 9">MLTeJB</strain>
    </source>
</reference>
<proteinExistence type="predicted"/>
<dbReference type="SUPFAM" id="SSF161111">
    <property type="entry name" value="Cation efflux protein transmembrane domain-like"/>
    <property type="match status" value="1"/>
</dbReference>
<feature type="transmembrane region" description="Helical" evidence="6">
    <location>
        <begin position="152"/>
        <end position="172"/>
    </location>
</feature>
<evidence type="ECO:0000256" key="3">
    <source>
        <dbReference type="ARBA" id="ARBA00022692"/>
    </source>
</evidence>
<dbReference type="GO" id="GO:0005886">
    <property type="term" value="C:plasma membrane"/>
    <property type="evidence" value="ECO:0007669"/>
    <property type="project" value="TreeGrafter"/>
</dbReference>
<dbReference type="InterPro" id="IPR027469">
    <property type="entry name" value="Cation_efflux_TMD_sf"/>
</dbReference>
<dbReference type="Gene3D" id="1.20.1510.10">
    <property type="entry name" value="Cation efflux protein transmembrane domain"/>
    <property type="match status" value="1"/>
</dbReference>
<feature type="transmembrane region" description="Helical" evidence="6">
    <location>
        <begin position="12"/>
        <end position="36"/>
    </location>
</feature>
<keyword evidence="4 6" id="KW-1133">Transmembrane helix</keyword>
<evidence type="ECO:0000256" key="4">
    <source>
        <dbReference type="ARBA" id="ARBA00022989"/>
    </source>
</evidence>
<dbReference type="GO" id="GO:0015093">
    <property type="term" value="F:ferrous iron transmembrane transporter activity"/>
    <property type="evidence" value="ECO:0007669"/>
    <property type="project" value="TreeGrafter"/>
</dbReference>
<dbReference type="RefSeq" id="WP_069365743.1">
    <property type="nucleotide sequence ID" value="NZ_CP012502.1"/>
</dbReference>
<dbReference type="PATRIC" id="fig|632773.3.peg.2572"/>
<evidence type="ECO:0000256" key="5">
    <source>
        <dbReference type="ARBA" id="ARBA00023136"/>
    </source>
</evidence>
<protein>
    <submittedName>
        <fullName evidence="8">Cation Diffusion Facilitator Family Transporter</fullName>
    </submittedName>
</protein>
<comment type="subcellular location">
    <subcellularLocation>
        <location evidence="1">Membrane</location>
        <topology evidence="1">Multi-pass membrane protein</topology>
    </subcellularLocation>
</comment>
<dbReference type="Proteomes" id="UP000094463">
    <property type="component" value="Chromosome"/>
</dbReference>
<dbReference type="PANTHER" id="PTHR43840">
    <property type="entry name" value="MITOCHONDRIAL METAL TRANSPORTER 1-RELATED"/>
    <property type="match status" value="1"/>
</dbReference>
<evidence type="ECO:0000256" key="2">
    <source>
        <dbReference type="ARBA" id="ARBA00022448"/>
    </source>
</evidence>
<dbReference type="GO" id="GO:0015341">
    <property type="term" value="F:zinc efflux antiporter activity"/>
    <property type="evidence" value="ECO:0007669"/>
    <property type="project" value="TreeGrafter"/>
</dbReference>
<dbReference type="AlphaFoldDB" id="A0A1D7QXR3"/>
<dbReference type="GO" id="GO:0006882">
    <property type="term" value="P:intracellular zinc ion homeostasis"/>
    <property type="evidence" value="ECO:0007669"/>
    <property type="project" value="TreeGrafter"/>
</dbReference>
<gene>
    <name evidence="8" type="ORF">BBEV_2461</name>
</gene>
<dbReference type="STRING" id="632773.BBEV_2461"/>
<evidence type="ECO:0000256" key="1">
    <source>
        <dbReference type="ARBA" id="ARBA00004141"/>
    </source>
</evidence>
<dbReference type="OrthoDB" id="2388015at2"/>
<organism evidence="8 9">
    <name type="scientific">Salisediminibacterium beveridgei</name>
    <dbReference type="NCBI Taxonomy" id="632773"/>
    <lineage>
        <taxon>Bacteria</taxon>
        <taxon>Bacillati</taxon>
        <taxon>Bacillota</taxon>
        <taxon>Bacilli</taxon>
        <taxon>Bacillales</taxon>
        <taxon>Bacillaceae</taxon>
        <taxon>Salisediminibacterium</taxon>
    </lineage>
</organism>
<dbReference type="KEGG" id="bbev:BBEV_2461"/>
<dbReference type="GO" id="GO:0015086">
    <property type="term" value="F:cadmium ion transmembrane transporter activity"/>
    <property type="evidence" value="ECO:0007669"/>
    <property type="project" value="TreeGrafter"/>
</dbReference>
<keyword evidence="9" id="KW-1185">Reference proteome</keyword>
<dbReference type="InterPro" id="IPR058533">
    <property type="entry name" value="Cation_efflux_TM"/>
</dbReference>
<keyword evidence="3 6" id="KW-0812">Transmembrane</keyword>
<dbReference type="Pfam" id="PF01545">
    <property type="entry name" value="Cation_efflux"/>
    <property type="match status" value="1"/>
</dbReference>
<dbReference type="EMBL" id="CP012502">
    <property type="protein sequence ID" value="AOM83801.1"/>
    <property type="molecule type" value="Genomic_DNA"/>
</dbReference>
<feature type="transmembrane region" description="Helical" evidence="6">
    <location>
        <begin position="42"/>
        <end position="61"/>
    </location>
</feature>
<dbReference type="InterPro" id="IPR050291">
    <property type="entry name" value="CDF_Transporter"/>
</dbReference>
<evidence type="ECO:0000256" key="6">
    <source>
        <dbReference type="SAM" id="Phobius"/>
    </source>
</evidence>
<evidence type="ECO:0000313" key="9">
    <source>
        <dbReference type="Proteomes" id="UP000094463"/>
    </source>
</evidence>
<dbReference type="PANTHER" id="PTHR43840:SF15">
    <property type="entry name" value="MITOCHONDRIAL METAL TRANSPORTER 1-RELATED"/>
    <property type="match status" value="1"/>
</dbReference>
<keyword evidence="5 6" id="KW-0472">Membrane</keyword>
<sequence length="302" mass="33401">MTAQQNERKILIWSVAGAVLFAAGGIIAGVMVTSQMILFDGLYSLVSVALSLLSLFAAGFMNKKDVTNFPFGKKMLEPLVILVKYTAILILVVASMLAALTALFTGGREMLLGAALLYSTIASLVSAGFYLWLNWLSKQSETGLVKAEKNQWLMDTLVSFGVMGGFVLAGVFSITDSLAFLVPYTDPAMVVIVSVWFIKVPVVEMREALKQLVEVRLEEDLAGPMEAKIKEIEERFGMEESFTRMTLAGRVIWLEIDYVIVPDSDVDSVLVQDEIRSEIAKSVPHKPYWLTVSFTHDRKWAI</sequence>
<feature type="transmembrane region" description="Helical" evidence="6">
    <location>
        <begin position="178"/>
        <end position="198"/>
    </location>
</feature>
<feature type="transmembrane region" description="Helical" evidence="6">
    <location>
        <begin position="110"/>
        <end position="132"/>
    </location>
</feature>
<feature type="transmembrane region" description="Helical" evidence="6">
    <location>
        <begin position="82"/>
        <end position="104"/>
    </location>
</feature>
<evidence type="ECO:0000259" key="7">
    <source>
        <dbReference type="Pfam" id="PF01545"/>
    </source>
</evidence>
<evidence type="ECO:0000313" key="8">
    <source>
        <dbReference type="EMBL" id="AOM83801.1"/>
    </source>
</evidence>
<name>A0A1D7QXR3_9BACI</name>
<accession>A0A1D7QXR3</accession>